<evidence type="ECO:0000256" key="2">
    <source>
        <dbReference type="ARBA" id="ARBA00022692"/>
    </source>
</evidence>
<keyword evidence="8" id="KW-1185">Reference proteome</keyword>
<evidence type="ECO:0000256" key="1">
    <source>
        <dbReference type="ARBA" id="ARBA00004167"/>
    </source>
</evidence>
<dbReference type="Proteomes" id="UP000199532">
    <property type="component" value="Unassembled WGS sequence"/>
</dbReference>
<dbReference type="InterPro" id="IPR050739">
    <property type="entry name" value="MFP"/>
</dbReference>
<dbReference type="EMBL" id="FNXY01000011">
    <property type="protein sequence ID" value="SEJ69883.1"/>
    <property type="molecule type" value="Genomic_DNA"/>
</dbReference>
<evidence type="ECO:0000313" key="8">
    <source>
        <dbReference type="Proteomes" id="UP000199532"/>
    </source>
</evidence>
<dbReference type="Pfam" id="PF26002">
    <property type="entry name" value="Beta-barrel_AprE"/>
    <property type="match status" value="1"/>
</dbReference>
<evidence type="ECO:0000256" key="4">
    <source>
        <dbReference type="ARBA" id="ARBA00023136"/>
    </source>
</evidence>
<reference evidence="7 8" key="1">
    <citation type="submission" date="2016-10" db="EMBL/GenBank/DDBJ databases">
        <authorList>
            <person name="de Groot N.N."/>
        </authorList>
    </citation>
    <scope>NUCLEOTIDE SEQUENCE [LARGE SCALE GENOMIC DNA]</scope>
    <source>
        <strain evidence="7 8">DSM 19938</strain>
    </source>
</reference>
<keyword evidence="3 5" id="KW-1133">Transmembrane helix</keyword>
<dbReference type="GO" id="GO:0016020">
    <property type="term" value="C:membrane"/>
    <property type="evidence" value="ECO:0007669"/>
    <property type="project" value="UniProtKB-SubCell"/>
</dbReference>
<dbReference type="PANTHER" id="PTHR30386:SF26">
    <property type="entry name" value="TRANSPORT PROTEIN COMB"/>
    <property type="match status" value="1"/>
</dbReference>
<evidence type="ECO:0000256" key="5">
    <source>
        <dbReference type="SAM" id="Phobius"/>
    </source>
</evidence>
<sequence length="431" mass="49541">MTNLKRSEENSDDALDFLGDTPGWVVRFGLLTILLFILGLLSVSYFVQYPDSIEGRITLLAEPAAFDLVTRSNGELNLFVSDNQHVSAGQVMGSLDNTSRYENIRDLKLELFRIKNTIFALDFIDPNKLRINQNANVGDLQGAYISLVEAIGNYRRFHSLAGNKNLIKDIEDQIGHQVRLLTYLKSQRKLFEQALTIQFEKSKMDSSLYAQRAISTLQAKESQQAVFQMSRDFEGANISISSGELSLATLRSKRLELEHTERYQNLEYSEKIRVAYRVLEAQISVWEQKYLLISGISGTVNFYKRLNNKQYIETNDRVMVVIPSTTEIFGDLRVSRLGYGKVRIGQKVVVRLDSYPYEEFGVLTGEVVSIANVPNEEFYQLRVKLPSKLLTNFNKELIFKEKMQGDAQVITKRVRLIERFFHNLRRITEMR</sequence>
<accession>A0A1H7AWA8</accession>
<proteinExistence type="predicted"/>
<evidence type="ECO:0000259" key="6">
    <source>
        <dbReference type="Pfam" id="PF26002"/>
    </source>
</evidence>
<gene>
    <name evidence="7" type="ORF">SAMN04487995_6016</name>
</gene>
<feature type="transmembrane region" description="Helical" evidence="5">
    <location>
        <begin position="24"/>
        <end position="47"/>
    </location>
</feature>
<feature type="domain" description="AprE-like beta-barrel" evidence="6">
    <location>
        <begin position="332"/>
        <end position="411"/>
    </location>
</feature>
<evidence type="ECO:0000313" key="7">
    <source>
        <dbReference type="EMBL" id="SEJ69883.1"/>
    </source>
</evidence>
<name>A0A1H7AWA8_9BACT</name>
<dbReference type="STRING" id="408657.SAMN04487995_6016"/>
<evidence type="ECO:0000256" key="3">
    <source>
        <dbReference type="ARBA" id="ARBA00022989"/>
    </source>
</evidence>
<dbReference type="PANTHER" id="PTHR30386">
    <property type="entry name" value="MEMBRANE FUSION SUBUNIT OF EMRAB-TOLC MULTIDRUG EFFLUX PUMP"/>
    <property type="match status" value="1"/>
</dbReference>
<dbReference type="OrthoDB" id="7057889at2"/>
<keyword evidence="2 5" id="KW-0812">Transmembrane</keyword>
<dbReference type="AlphaFoldDB" id="A0A1H7AWA8"/>
<protein>
    <submittedName>
        <fullName evidence="7">Multidrug resistance efflux pump</fullName>
    </submittedName>
</protein>
<dbReference type="InterPro" id="IPR058982">
    <property type="entry name" value="Beta-barrel_AprE"/>
</dbReference>
<keyword evidence="4 5" id="KW-0472">Membrane</keyword>
<organism evidence="7 8">
    <name type="scientific">Dyadobacter koreensis</name>
    <dbReference type="NCBI Taxonomy" id="408657"/>
    <lineage>
        <taxon>Bacteria</taxon>
        <taxon>Pseudomonadati</taxon>
        <taxon>Bacteroidota</taxon>
        <taxon>Cytophagia</taxon>
        <taxon>Cytophagales</taxon>
        <taxon>Spirosomataceae</taxon>
        <taxon>Dyadobacter</taxon>
    </lineage>
</organism>
<dbReference type="RefSeq" id="WP_090341985.1">
    <property type="nucleotide sequence ID" value="NZ_FNXY01000011.1"/>
</dbReference>
<dbReference type="Gene3D" id="2.40.30.170">
    <property type="match status" value="1"/>
</dbReference>
<comment type="subcellular location">
    <subcellularLocation>
        <location evidence="1">Membrane</location>
        <topology evidence="1">Single-pass membrane protein</topology>
    </subcellularLocation>
</comment>